<dbReference type="Proteomes" id="UP000636004">
    <property type="component" value="Unassembled WGS sequence"/>
</dbReference>
<keyword evidence="2" id="KW-0472">Membrane</keyword>
<comment type="caution">
    <text evidence="3">The sequence shown here is derived from an EMBL/GenBank/DDBJ whole genome shotgun (WGS) entry which is preliminary data.</text>
</comment>
<keyword evidence="4" id="KW-1185">Reference proteome</keyword>
<dbReference type="RefSeq" id="WP_189360587.1">
    <property type="nucleotide sequence ID" value="NZ_BMWZ01000004.1"/>
</dbReference>
<evidence type="ECO:0000313" key="4">
    <source>
        <dbReference type="Proteomes" id="UP000636004"/>
    </source>
</evidence>
<evidence type="ECO:0000313" key="3">
    <source>
        <dbReference type="EMBL" id="GGZ81820.1"/>
    </source>
</evidence>
<dbReference type="AlphaFoldDB" id="A0A918R001"/>
<sequence length="89" mass="10697">MDNGYIILGIIALLFLSIYGFSYLSVAREKMAMKRDKNKQLQKDALRRERRLKHQAIIDEKVRKFNERKEEIKRELQLLEQSKMQQKVS</sequence>
<evidence type="ECO:0000256" key="2">
    <source>
        <dbReference type="SAM" id="Phobius"/>
    </source>
</evidence>
<evidence type="ECO:0000256" key="1">
    <source>
        <dbReference type="SAM" id="Coils"/>
    </source>
</evidence>
<dbReference type="EMBL" id="BMWZ01000004">
    <property type="protein sequence ID" value="GGZ81820.1"/>
    <property type="molecule type" value="Genomic_DNA"/>
</dbReference>
<proteinExistence type="predicted"/>
<protein>
    <submittedName>
        <fullName evidence="3">Uncharacterized protein</fullName>
    </submittedName>
</protein>
<organism evidence="3 4">
    <name type="scientific">Algibacter mikhailovii</name>
    <dbReference type="NCBI Taxonomy" id="425498"/>
    <lineage>
        <taxon>Bacteria</taxon>
        <taxon>Pseudomonadati</taxon>
        <taxon>Bacteroidota</taxon>
        <taxon>Flavobacteriia</taxon>
        <taxon>Flavobacteriales</taxon>
        <taxon>Flavobacteriaceae</taxon>
        <taxon>Algibacter</taxon>
    </lineage>
</organism>
<reference evidence="3" key="2">
    <citation type="submission" date="2020-09" db="EMBL/GenBank/DDBJ databases">
        <authorList>
            <person name="Sun Q."/>
            <person name="Kim S."/>
        </authorList>
    </citation>
    <scope>NUCLEOTIDE SEQUENCE</scope>
    <source>
        <strain evidence="3">KCTC 12710</strain>
    </source>
</reference>
<keyword evidence="2" id="KW-0812">Transmembrane</keyword>
<keyword evidence="1" id="KW-0175">Coiled coil</keyword>
<name>A0A918R001_9FLAO</name>
<gene>
    <name evidence="3" type="ORF">GCM10007028_19320</name>
</gene>
<keyword evidence="2" id="KW-1133">Transmembrane helix</keyword>
<reference evidence="3" key="1">
    <citation type="journal article" date="2014" name="Int. J. Syst. Evol. Microbiol.">
        <title>Complete genome sequence of Corynebacterium casei LMG S-19264T (=DSM 44701T), isolated from a smear-ripened cheese.</title>
        <authorList>
            <consortium name="US DOE Joint Genome Institute (JGI-PGF)"/>
            <person name="Walter F."/>
            <person name="Albersmeier A."/>
            <person name="Kalinowski J."/>
            <person name="Ruckert C."/>
        </authorList>
    </citation>
    <scope>NUCLEOTIDE SEQUENCE</scope>
    <source>
        <strain evidence="3">KCTC 12710</strain>
    </source>
</reference>
<feature type="transmembrane region" description="Helical" evidence="2">
    <location>
        <begin position="6"/>
        <end position="27"/>
    </location>
</feature>
<feature type="coiled-coil region" evidence="1">
    <location>
        <begin position="24"/>
        <end position="89"/>
    </location>
</feature>
<accession>A0A918R001</accession>